<name>A0ACB9YRN8_9PEZI</name>
<comment type="caution">
    <text evidence="1">The sequence shown here is derived from an EMBL/GenBank/DDBJ whole genome shotgun (WGS) entry which is preliminary data.</text>
</comment>
<accession>A0ACB9YRN8</accession>
<evidence type="ECO:0000313" key="1">
    <source>
        <dbReference type="EMBL" id="KAI4862071.1"/>
    </source>
</evidence>
<organism evidence="1 2">
    <name type="scientific">Hypoxylon rubiginosum</name>
    <dbReference type="NCBI Taxonomy" id="110542"/>
    <lineage>
        <taxon>Eukaryota</taxon>
        <taxon>Fungi</taxon>
        <taxon>Dikarya</taxon>
        <taxon>Ascomycota</taxon>
        <taxon>Pezizomycotina</taxon>
        <taxon>Sordariomycetes</taxon>
        <taxon>Xylariomycetidae</taxon>
        <taxon>Xylariales</taxon>
        <taxon>Hypoxylaceae</taxon>
        <taxon>Hypoxylon</taxon>
    </lineage>
</organism>
<keyword evidence="2" id="KW-1185">Reference proteome</keyword>
<dbReference type="EMBL" id="MU393534">
    <property type="protein sequence ID" value="KAI4862071.1"/>
    <property type="molecule type" value="Genomic_DNA"/>
</dbReference>
<sequence>MCWIRPVYFSCNHEDMNVTPPRPRTPCPHAILRGSVANPIYCGLALCGRRSLRDTDENIYRDGSCARCEEKGLRYGLDKDWDKFVKQNVLKVTTSEMLFYMKQREAIFEDPDTHYWDWDQMHSILLEKCKQDIEAKYSTNGAVD</sequence>
<reference evidence="1 2" key="1">
    <citation type="journal article" date="2022" name="New Phytol.">
        <title>Ecological generalism drives hyperdiversity of secondary metabolite gene clusters in xylarialean endophytes.</title>
        <authorList>
            <person name="Franco M.E.E."/>
            <person name="Wisecaver J.H."/>
            <person name="Arnold A.E."/>
            <person name="Ju Y.M."/>
            <person name="Slot J.C."/>
            <person name="Ahrendt S."/>
            <person name="Moore L.P."/>
            <person name="Eastman K.E."/>
            <person name="Scott K."/>
            <person name="Konkel Z."/>
            <person name="Mondo S.J."/>
            <person name="Kuo A."/>
            <person name="Hayes R.D."/>
            <person name="Haridas S."/>
            <person name="Andreopoulos B."/>
            <person name="Riley R."/>
            <person name="LaButti K."/>
            <person name="Pangilinan J."/>
            <person name="Lipzen A."/>
            <person name="Amirebrahimi M."/>
            <person name="Yan J."/>
            <person name="Adam C."/>
            <person name="Keymanesh K."/>
            <person name="Ng V."/>
            <person name="Louie K."/>
            <person name="Northen T."/>
            <person name="Drula E."/>
            <person name="Henrissat B."/>
            <person name="Hsieh H.M."/>
            <person name="Youens-Clark K."/>
            <person name="Lutzoni F."/>
            <person name="Miadlikowska J."/>
            <person name="Eastwood D.C."/>
            <person name="Hamelin R.C."/>
            <person name="Grigoriev I.V."/>
            <person name="U'Ren J.M."/>
        </authorList>
    </citation>
    <scope>NUCLEOTIDE SEQUENCE [LARGE SCALE GENOMIC DNA]</scope>
    <source>
        <strain evidence="1 2">CBS 119005</strain>
    </source>
</reference>
<evidence type="ECO:0000313" key="2">
    <source>
        <dbReference type="Proteomes" id="UP001497700"/>
    </source>
</evidence>
<protein>
    <submittedName>
        <fullName evidence="1">Uncharacterized protein</fullName>
    </submittedName>
</protein>
<dbReference type="Proteomes" id="UP001497700">
    <property type="component" value="Unassembled WGS sequence"/>
</dbReference>
<gene>
    <name evidence="1" type="ORF">F4820DRAFT_451296</name>
</gene>
<proteinExistence type="predicted"/>